<organism evidence="1 2">
    <name type="scientific">Arthrobacter phage Bolt007</name>
    <dbReference type="NCBI Taxonomy" id="3017297"/>
    <lineage>
        <taxon>Viruses</taxon>
        <taxon>Duplodnaviria</taxon>
        <taxon>Heunggongvirae</taxon>
        <taxon>Uroviricota</taxon>
        <taxon>Caudoviricetes</taxon>
        <taxon>Berryhillviridae</taxon>
        <taxon>Lilmacvirus</taxon>
        <taxon>Lilmacvirus bolt007</taxon>
    </lineage>
</organism>
<name>A0AA49E4E6_9CAUD</name>
<dbReference type="Proteomes" id="UP001212175">
    <property type="component" value="Segment"/>
</dbReference>
<evidence type="ECO:0000313" key="1">
    <source>
        <dbReference type="EMBL" id="WBF79042.1"/>
    </source>
</evidence>
<dbReference type="EMBL" id="OP985600">
    <property type="protein sequence ID" value="WBF79042.1"/>
    <property type="molecule type" value="Genomic_DNA"/>
</dbReference>
<accession>A0AA49E4E6</accession>
<proteinExistence type="predicted"/>
<sequence length="86" mass="9429">MSRRITGNALESRPVATWRDGDRVLEFRQRGGRIHVSAVPASAPELRPVDIADFTTAEIQLSGYVLTAAKLRGAAARWINDNLLAN</sequence>
<keyword evidence="2" id="KW-1185">Reference proteome</keyword>
<evidence type="ECO:0000313" key="2">
    <source>
        <dbReference type="Proteomes" id="UP001212175"/>
    </source>
</evidence>
<reference evidence="1 2" key="1">
    <citation type="submission" date="2022-12" db="EMBL/GenBank/DDBJ databases">
        <authorList>
            <person name="Batteikh M."/>
            <person name="Krug K."/>
            <person name="Kamarzar M."/>
            <person name="Huq N."/>
            <person name="Esparza P.D."/>
            <person name="Ma Y."/>
            <person name="Wang J.Y."/>
            <person name="Fleming H.S."/>
            <person name="Wright N.E."/>
            <person name="Melkote A."/>
            <person name="Senthilvelan J."/>
            <person name="Rajiv S."/>
            <person name="Paek B.H."/>
            <person name="Gonzalez C."/>
            <person name="Abuwarda M."/>
            <person name="Niazmandi K."/>
            <person name="Whang A."/>
            <person name="Magaling J.T.M."/>
            <person name="Seeman S."/>
            <person name="Chai A.E."/>
            <person name="Zorawik M."/>
            <person name="Kasemsunt F."/>
            <person name="Garza D.R."/>
            <person name="Ngo R.T."/>
            <person name="Reddi K."/>
            <person name="Freise A.C."/>
            <person name="Garcia-Vedrenne A.E."/>
            <person name="Garlena R.A."/>
            <person name="Russell D.A."/>
            <person name="Jacobs-Sera D."/>
            <person name="Hatfull G.F."/>
        </authorList>
    </citation>
    <scope>NUCLEOTIDE SEQUENCE [LARGE SCALE GENOMIC DNA]</scope>
</reference>
<protein>
    <submittedName>
        <fullName evidence="1">Uncharacterized protein</fullName>
    </submittedName>
</protein>
<gene>
    <name evidence="1" type="primary">74</name>
    <name evidence="1" type="ORF">SEA_BOLT007_74</name>
</gene>